<dbReference type="AlphaFoldDB" id="A0A1H1SXB9"/>
<reference evidence="3" key="1">
    <citation type="submission" date="2016-10" db="EMBL/GenBank/DDBJ databases">
        <authorList>
            <person name="Varghese N."/>
            <person name="Submissions S."/>
        </authorList>
    </citation>
    <scope>NUCLEOTIDE SEQUENCE [LARGE SCALE GENOMIC DNA]</scope>
    <source>
        <strain evidence="3">DSM 22082</strain>
    </source>
</reference>
<dbReference type="PANTHER" id="PTHR44154:SF1">
    <property type="entry name" value="QUINONE OXIDOREDUCTASE"/>
    <property type="match status" value="1"/>
</dbReference>
<keyword evidence="4" id="KW-1185">Reference proteome</keyword>
<sequence>MKAAYVKHLGEVDEILYGDLPEPVPGPTDYLVEVSATSLNPVDTFVRSGRFPTTAPLPFVLGRDLVGTVVSAPVGASLRPGETVWCSSLGYDGRQGSYSDFAVVPADRLYPAPPGTDATGSHAHRLVALAHPATTAWLGWFDHGRLIPSDTVFVGGGAGNVGTAAIQLAASAGARIIASSHPRDFDALRAAGAEVVLDYRDPGLPAACATAAPEGVDLVWDTSGHHDGDFLAEVTAPGARILITAAAEATTQLPLGRLYTNDVSLIGFVMSRASSEQLARAAKGLERFLAPGTPNSLTTTITEVLDLSEAARAHRIMEAAEVRGRIVLTP</sequence>
<dbReference type="CDD" id="cd08253">
    <property type="entry name" value="zeta_crystallin"/>
    <property type="match status" value="1"/>
</dbReference>
<dbReference type="Proteomes" id="UP000199700">
    <property type="component" value="Chromosome"/>
</dbReference>
<dbReference type="SMART" id="SM00829">
    <property type="entry name" value="PKS_ER"/>
    <property type="match status" value="1"/>
</dbReference>
<dbReference type="PANTHER" id="PTHR44154">
    <property type="entry name" value="QUINONE OXIDOREDUCTASE"/>
    <property type="match status" value="1"/>
</dbReference>
<dbReference type="InterPro" id="IPR051603">
    <property type="entry name" value="Zinc-ADH_QOR/CCCR"/>
</dbReference>
<dbReference type="InterPro" id="IPR013149">
    <property type="entry name" value="ADH-like_C"/>
</dbReference>
<dbReference type="Gene3D" id="3.90.180.10">
    <property type="entry name" value="Medium-chain alcohol dehydrogenases, catalytic domain"/>
    <property type="match status" value="1"/>
</dbReference>
<dbReference type="SUPFAM" id="SSF50129">
    <property type="entry name" value="GroES-like"/>
    <property type="match status" value="1"/>
</dbReference>
<dbReference type="Gene3D" id="3.40.50.720">
    <property type="entry name" value="NAD(P)-binding Rossmann-like Domain"/>
    <property type="match status" value="1"/>
</dbReference>
<dbReference type="InterPro" id="IPR013154">
    <property type="entry name" value="ADH-like_N"/>
</dbReference>
<dbReference type="Pfam" id="PF08240">
    <property type="entry name" value="ADH_N"/>
    <property type="match status" value="1"/>
</dbReference>
<organism evidence="3 4">
    <name type="scientific">Brevibacterium sandarakinum</name>
    <dbReference type="NCBI Taxonomy" id="629680"/>
    <lineage>
        <taxon>Bacteria</taxon>
        <taxon>Bacillati</taxon>
        <taxon>Actinomycetota</taxon>
        <taxon>Actinomycetes</taxon>
        <taxon>Micrococcales</taxon>
        <taxon>Brevibacteriaceae</taxon>
        <taxon>Brevibacterium</taxon>
    </lineage>
</organism>
<dbReference type="InterPro" id="IPR011032">
    <property type="entry name" value="GroES-like_sf"/>
</dbReference>
<evidence type="ECO:0000313" key="3">
    <source>
        <dbReference type="EMBL" id="SDS52591.1"/>
    </source>
</evidence>
<dbReference type="Pfam" id="PF00107">
    <property type="entry name" value="ADH_zinc_N"/>
    <property type="match status" value="1"/>
</dbReference>
<dbReference type="STRING" id="629680.SAMN04489751_2215"/>
<evidence type="ECO:0000313" key="4">
    <source>
        <dbReference type="Proteomes" id="UP000199700"/>
    </source>
</evidence>
<dbReference type="InterPro" id="IPR036291">
    <property type="entry name" value="NAD(P)-bd_dom_sf"/>
</dbReference>
<dbReference type="RefSeq" id="WP_092105600.1">
    <property type="nucleotide sequence ID" value="NZ_LT629739.1"/>
</dbReference>
<gene>
    <name evidence="3" type="ORF">SAMN04489751_2215</name>
</gene>
<keyword evidence="1" id="KW-0521">NADP</keyword>
<dbReference type="SUPFAM" id="SSF51735">
    <property type="entry name" value="NAD(P)-binding Rossmann-fold domains"/>
    <property type="match status" value="1"/>
</dbReference>
<feature type="domain" description="Enoyl reductase (ER)" evidence="2">
    <location>
        <begin position="10"/>
        <end position="328"/>
    </location>
</feature>
<dbReference type="OrthoDB" id="3175656at2"/>
<dbReference type="InterPro" id="IPR020843">
    <property type="entry name" value="ER"/>
</dbReference>
<evidence type="ECO:0000256" key="1">
    <source>
        <dbReference type="ARBA" id="ARBA00022857"/>
    </source>
</evidence>
<dbReference type="EMBL" id="LT629739">
    <property type="protein sequence ID" value="SDS52591.1"/>
    <property type="molecule type" value="Genomic_DNA"/>
</dbReference>
<dbReference type="GO" id="GO:0016491">
    <property type="term" value="F:oxidoreductase activity"/>
    <property type="evidence" value="ECO:0007669"/>
    <property type="project" value="InterPro"/>
</dbReference>
<proteinExistence type="predicted"/>
<accession>A0A1H1SXB9</accession>
<evidence type="ECO:0000259" key="2">
    <source>
        <dbReference type="SMART" id="SM00829"/>
    </source>
</evidence>
<protein>
    <submittedName>
        <fullName evidence="3">NADPH:quinone reductase</fullName>
    </submittedName>
</protein>
<name>A0A1H1SXB9_BRESA</name>